<accession>A0A8S8XJG4</accession>
<dbReference type="Proteomes" id="UP000681075">
    <property type="component" value="Unassembled WGS sequence"/>
</dbReference>
<gene>
    <name evidence="1" type="ORF">TMPK1_40840</name>
</gene>
<keyword evidence="2" id="KW-1185">Reference proteome</keyword>
<name>A0A8S8XJG4_9PROT</name>
<protein>
    <submittedName>
        <fullName evidence="1">Uncharacterized protein</fullName>
    </submittedName>
</protein>
<dbReference type="EMBL" id="BOPV01000001">
    <property type="protein sequence ID" value="GIL41847.1"/>
    <property type="molecule type" value="Genomic_DNA"/>
</dbReference>
<comment type="caution">
    <text evidence="1">The sequence shown here is derived from an EMBL/GenBank/DDBJ whole genome shotgun (WGS) entry which is preliminary data.</text>
</comment>
<organism evidence="1 2">
    <name type="scientific">Roseiterribacter gracilis</name>
    <dbReference type="NCBI Taxonomy" id="2812848"/>
    <lineage>
        <taxon>Bacteria</taxon>
        <taxon>Pseudomonadati</taxon>
        <taxon>Pseudomonadota</taxon>
        <taxon>Alphaproteobacteria</taxon>
        <taxon>Rhodospirillales</taxon>
        <taxon>Roseiterribacteraceae</taxon>
        <taxon>Roseiterribacter</taxon>
    </lineage>
</organism>
<reference evidence="1" key="1">
    <citation type="submission" date="2021-02" db="EMBL/GenBank/DDBJ databases">
        <title>Genome sequence of Rhodospirillales sp. strain TMPK1 isolated from soil.</title>
        <authorList>
            <person name="Nakai R."/>
            <person name="Kusada H."/>
            <person name="Tamaki H."/>
        </authorList>
    </citation>
    <scope>NUCLEOTIDE SEQUENCE</scope>
    <source>
        <strain evidence="1">TMPK1</strain>
    </source>
</reference>
<sequence length="64" mass="7571">MEWYDVRWRLSDSWTGRPRSSSCHERVRALDPLGAVNVVKRRIKPQLRGNGLFVDVEDVSRFRN</sequence>
<dbReference type="RefSeq" id="WP_420245518.1">
    <property type="nucleotide sequence ID" value="NZ_BOPV01000001.1"/>
</dbReference>
<evidence type="ECO:0000313" key="2">
    <source>
        <dbReference type="Proteomes" id="UP000681075"/>
    </source>
</evidence>
<dbReference type="AlphaFoldDB" id="A0A8S8XJG4"/>
<proteinExistence type="predicted"/>
<evidence type="ECO:0000313" key="1">
    <source>
        <dbReference type="EMBL" id="GIL41847.1"/>
    </source>
</evidence>